<dbReference type="InterPro" id="IPR011528">
    <property type="entry name" value="NERD"/>
</dbReference>
<evidence type="ECO:0000313" key="4">
    <source>
        <dbReference type="Proteomes" id="UP000463961"/>
    </source>
</evidence>
<dbReference type="InterPro" id="IPR027417">
    <property type="entry name" value="P-loop_NTPase"/>
</dbReference>
<feature type="domain" description="NERD" evidence="1">
    <location>
        <begin position="20"/>
        <end position="110"/>
    </location>
</feature>
<proteinExistence type="predicted"/>
<dbReference type="InterPro" id="IPR027785">
    <property type="entry name" value="UvrD-like_helicase_C"/>
</dbReference>
<sequence>MAQILPAFSDDLQASGASPAEWMTLKRLENGLPNDWLVFHNIRWTQAWDHGTNVGEIDFCVLSPTGKVIVIEQKNGELIERPEGVFKQYPKGQKNVGTQIQRTLDGLHTKFKRMNPEGGFWADYLIYLPDYFIRNINAIALDPERIVDSGRSDQLCEIIQTLLREDLSKPTSNRFEKVRDFLLDTYDLVRDVHAYGQLQGEIYCQISGGLTTWVNRLSFEPFHLRVAGTAGCGKTQLAINTLQKTITTGKRGLLLCFNRPLSSRLALIAPAGTEVATFHHLCEEWLKHAGIAVGHQKETHVLEAMVAQAANLAVPTGWEVDTLIVDEGHEMRQAWADLALRLVKPNGRIIWIEDPNQRFSETDPVLLSDFVKLDVPTNYRSPKKIQQAIEMLLDIGTESGNPFPGLDPEFHTYKSKPELVKQLLDRLSELIHQGFRKEHIAIISFQGFKNSAFSNLDRVGTFKLKRFTGDYDHTGRPTTPHGDILFDTIYQYKGQQSRVVLFVEVDFERLDEISRNKLYCGMTRATTHLECFFSQSATDVLNERLHSRALQA</sequence>
<dbReference type="Proteomes" id="UP000463961">
    <property type="component" value="Chromosome"/>
</dbReference>
<dbReference type="OrthoDB" id="393237at2"/>
<organism evidence="3 4">
    <name type="scientific">Fluviibacter phosphoraccumulans</name>
    <dbReference type="NCBI Taxonomy" id="1751046"/>
    <lineage>
        <taxon>Bacteria</taxon>
        <taxon>Pseudomonadati</taxon>
        <taxon>Pseudomonadota</taxon>
        <taxon>Betaproteobacteria</taxon>
        <taxon>Rhodocyclales</taxon>
        <taxon>Fluviibacteraceae</taxon>
        <taxon>Fluviibacter</taxon>
    </lineage>
</organism>
<dbReference type="Pfam" id="PF08378">
    <property type="entry name" value="NERD"/>
    <property type="match status" value="1"/>
</dbReference>
<keyword evidence="4" id="KW-1185">Reference proteome</keyword>
<accession>A0A679HUR2</accession>
<reference evidence="4" key="1">
    <citation type="submission" date="2020-01" db="EMBL/GenBank/DDBJ databases">
        <title>Phosphoaccumulans saitamaens gen. nov., sp. nov., a polyphosphate accumulating bacterium isolated from surface river water.</title>
        <authorList>
            <person name="Watanabe K."/>
            <person name="Suda W."/>
        </authorList>
    </citation>
    <scope>NUCLEOTIDE SEQUENCE [LARGE SCALE GENOMIC DNA]</scope>
    <source>
        <strain evidence="4">ICHIAU1</strain>
    </source>
</reference>
<evidence type="ECO:0000313" key="3">
    <source>
        <dbReference type="EMBL" id="BBU67878.1"/>
    </source>
</evidence>
<dbReference type="SUPFAM" id="SSF52540">
    <property type="entry name" value="P-loop containing nucleoside triphosphate hydrolases"/>
    <property type="match status" value="1"/>
</dbReference>
<dbReference type="RefSeq" id="WP_162049154.1">
    <property type="nucleotide sequence ID" value="NZ_AP019011.1"/>
</dbReference>
<gene>
    <name evidence="3" type="ORF">ICHIAU1_01610</name>
</gene>
<evidence type="ECO:0000259" key="2">
    <source>
        <dbReference type="Pfam" id="PF13538"/>
    </source>
</evidence>
<dbReference type="Gene3D" id="3.40.50.300">
    <property type="entry name" value="P-loop containing nucleotide triphosphate hydrolases"/>
    <property type="match status" value="2"/>
</dbReference>
<dbReference type="Pfam" id="PF13538">
    <property type="entry name" value="UvrD_C_2"/>
    <property type="match status" value="1"/>
</dbReference>
<protein>
    <submittedName>
        <fullName evidence="3">Nuclease</fullName>
    </submittedName>
</protein>
<dbReference type="EMBL" id="AP022345">
    <property type="protein sequence ID" value="BBU67878.1"/>
    <property type="molecule type" value="Genomic_DNA"/>
</dbReference>
<dbReference type="AlphaFoldDB" id="A0A679HUR2"/>
<feature type="domain" description="UvrD-like helicase C-terminal" evidence="2">
    <location>
        <begin position="485"/>
        <end position="529"/>
    </location>
</feature>
<name>A0A679HUR2_9RHOO</name>
<evidence type="ECO:0000259" key="1">
    <source>
        <dbReference type="Pfam" id="PF08378"/>
    </source>
</evidence>